<keyword evidence="2" id="KW-1133">Transmembrane helix</keyword>
<organism evidence="3 4">
    <name type="scientific">Dunaliella salina</name>
    <name type="common">Green alga</name>
    <name type="synonym">Protococcus salinus</name>
    <dbReference type="NCBI Taxonomy" id="3046"/>
    <lineage>
        <taxon>Eukaryota</taxon>
        <taxon>Viridiplantae</taxon>
        <taxon>Chlorophyta</taxon>
        <taxon>core chlorophytes</taxon>
        <taxon>Chlorophyceae</taxon>
        <taxon>CS clade</taxon>
        <taxon>Chlamydomonadales</taxon>
        <taxon>Dunaliellaceae</taxon>
        <taxon>Dunaliella</taxon>
    </lineage>
</organism>
<feature type="transmembrane region" description="Helical" evidence="2">
    <location>
        <begin position="15"/>
        <end position="36"/>
    </location>
</feature>
<evidence type="ECO:0000256" key="2">
    <source>
        <dbReference type="SAM" id="Phobius"/>
    </source>
</evidence>
<evidence type="ECO:0000313" key="3">
    <source>
        <dbReference type="EMBL" id="KAF5840357.1"/>
    </source>
</evidence>
<evidence type="ECO:0000313" key="4">
    <source>
        <dbReference type="Proteomes" id="UP000815325"/>
    </source>
</evidence>
<sequence>MACAPVSLALCKFPWLVLLCLYIFYGFPWLAFLCLLCCVGSHGLRSCVFLYCLGFYGSCSCVSCAVEVPMACAPVSLVPFGFSWLAVAQPRRRPLPLPLSMPPAHHQPAEQPLRTTPVRSNSMGRRPSPIAKLTMLANRLRASMWLRGVNGKVVEAGEDGRYLPLLQHPRASFSKACSIVQQQHHSHLHSHHNQLQQRREREGLKLPVSNVTSNPLGEEADLDEPFEDSSAAPPCDWERNISDQPHHHNQHENGKGREHKVPQPGTRNQQSVKFNSSGLEW</sequence>
<keyword evidence="2" id="KW-0472">Membrane</keyword>
<reference evidence="3" key="1">
    <citation type="submission" date="2017-08" db="EMBL/GenBank/DDBJ databases">
        <authorList>
            <person name="Polle J.E."/>
            <person name="Barry K."/>
            <person name="Cushman J."/>
            <person name="Schmutz J."/>
            <person name="Tran D."/>
            <person name="Hathwaick L.T."/>
            <person name="Yim W.C."/>
            <person name="Jenkins J."/>
            <person name="Mckie-Krisberg Z.M."/>
            <person name="Prochnik S."/>
            <person name="Lindquist E."/>
            <person name="Dockter R.B."/>
            <person name="Adam C."/>
            <person name="Molina H."/>
            <person name="Bunkerborg J."/>
            <person name="Jin E."/>
            <person name="Buchheim M."/>
            <person name="Magnuson J."/>
        </authorList>
    </citation>
    <scope>NUCLEOTIDE SEQUENCE</scope>
    <source>
        <strain evidence="3">CCAP 19/18</strain>
    </source>
</reference>
<accession>A0ABQ7H0H7</accession>
<evidence type="ECO:0000256" key="1">
    <source>
        <dbReference type="SAM" id="MobiDB-lite"/>
    </source>
</evidence>
<feature type="compositionally biased region" description="Polar residues" evidence="1">
    <location>
        <begin position="113"/>
        <end position="123"/>
    </location>
</feature>
<name>A0ABQ7H0H7_DUNSA</name>
<feature type="region of interest" description="Disordered" evidence="1">
    <location>
        <begin position="177"/>
        <end position="281"/>
    </location>
</feature>
<feature type="transmembrane region" description="Helical" evidence="2">
    <location>
        <begin position="48"/>
        <end position="70"/>
    </location>
</feature>
<dbReference type="EMBL" id="MU069516">
    <property type="protein sequence ID" value="KAF5840357.1"/>
    <property type="molecule type" value="Genomic_DNA"/>
</dbReference>
<keyword evidence="2" id="KW-0812">Transmembrane</keyword>
<dbReference type="Proteomes" id="UP000815325">
    <property type="component" value="Unassembled WGS sequence"/>
</dbReference>
<feature type="compositionally biased region" description="Acidic residues" evidence="1">
    <location>
        <begin position="218"/>
        <end position="227"/>
    </location>
</feature>
<comment type="caution">
    <text evidence="3">The sequence shown here is derived from an EMBL/GenBank/DDBJ whole genome shotgun (WGS) entry which is preliminary data.</text>
</comment>
<proteinExistence type="predicted"/>
<feature type="region of interest" description="Disordered" evidence="1">
    <location>
        <begin position="99"/>
        <end position="126"/>
    </location>
</feature>
<gene>
    <name evidence="3" type="ORF">DUNSADRAFT_17054</name>
</gene>
<feature type="compositionally biased region" description="Basic and acidic residues" evidence="1">
    <location>
        <begin position="236"/>
        <end position="261"/>
    </location>
</feature>
<keyword evidence="4" id="KW-1185">Reference proteome</keyword>
<protein>
    <recommendedName>
        <fullName evidence="5">Encoded protein</fullName>
    </recommendedName>
</protein>
<evidence type="ECO:0008006" key="5">
    <source>
        <dbReference type="Google" id="ProtNLM"/>
    </source>
</evidence>
<feature type="compositionally biased region" description="Polar residues" evidence="1">
    <location>
        <begin position="265"/>
        <end position="281"/>
    </location>
</feature>